<evidence type="ECO:0000256" key="4">
    <source>
        <dbReference type="ARBA" id="ARBA00022614"/>
    </source>
</evidence>
<dbReference type="InterPro" id="IPR003591">
    <property type="entry name" value="Leu-rich_rpt_typical-subtyp"/>
</dbReference>
<evidence type="ECO:0000256" key="3">
    <source>
        <dbReference type="ARBA" id="ARBA00022475"/>
    </source>
</evidence>
<dbReference type="SMART" id="SM00369">
    <property type="entry name" value="LRR_TYP"/>
    <property type="match status" value="11"/>
</dbReference>
<protein>
    <submittedName>
        <fullName evidence="16">Receptor-like protein EIX2</fullName>
    </submittedName>
</protein>
<proteinExistence type="inferred from homology"/>
<keyword evidence="3" id="KW-1003">Cell membrane</keyword>
<dbReference type="PANTHER" id="PTHR48063:SF112">
    <property type="entry name" value="RECEPTOR LIKE PROTEIN 30-LIKE"/>
    <property type="match status" value="1"/>
</dbReference>
<evidence type="ECO:0000256" key="12">
    <source>
        <dbReference type="SAM" id="SignalP"/>
    </source>
</evidence>
<evidence type="ECO:0000256" key="7">
    <source>
        <dbReference type="ARBA" id="ARBA00022737"/>
    </source>
</evidence>
<dbReference type="Pfam" id="PF08263">
    <property type="entry name" value="LRRNT_2"/>
    <property type="match status" value="1"/>
</dbReference>
<dbReference type="PANTHER" id="PTHR48063">
    <property type="entry name" value="LRR RECEPTOR-LIKE KINASE"/>
    <property type="match status" value="1"/>
</dbReference>
<reference evidence="16" key="1">
    <citation type="submission" date="2025-08" db="UniProtKB">
        <authorList>
            <consortium name="RefSeq"/>
        </authorList>
    </citation>
    <scope>IDENTIFICATION</scope>
</reference>
<gene>
    <name evidence="16" type="primary">LOC120274436</name>
</gene>
<keyword evidence="4" id="KW-0433">Leucine-rich repeat</keyword>
<keyword evidence="5 11" id="KW-0812">Transmembrane</keyword>
<dbReference type="FunFam" id="3.80.10.10:FF:000095">
    <property type="entry name" value="LRR receptor-like serine/threonine-protein kinase GSO1"/>
    <property type="match status" value="2"/>
</dbReference>
<evidence type="ECO:0000256" key="8">
    <source>
        <dbReference type="ARBA" id="ARBA00022989"/>
    </source>
</evidence>
<evidence type="ECO:0000259" key="13">
    <source>
        <dbReference type="Pfam" id="PF08263"/>
    </source>
</evidence>
<evidence type="ECO:0000256" key="2">
    <source>
        <dbReference type="ARBA" id="ARBA00009592"/>
    </source>
</evidence>
<name>A0AB40CF47_DIOCR</name>
<comment type="similarity">
    <text evidence="2">Belongs to the RLP family.</text>
</comment>
<dbReference type="SUPFAM" id="SSF52058">
    <property type="entry name" value="L domain-like"/>
    <property type="match status" value="3"/>
</dbReference>
<dbReference type="SMART" id="SM00365">
    <property type="entry name" value="LRR_SD22"/>
    <property type="match status" value="4"/>
</dbReference>
<dbReference type="InterPro" id="IPR013210">
    <property type="entry name" value="LRR_N_plant-typ"/>
</dbReference>
<dbReference type="FunFam" id="3.80.10.10:FF:000111">
    <property type="entry name" value="LRR receptor-like serine/threonine-protein kinase ERECTA"/>
    <property type="match status" value="1"/>
</dbReference>
<sequence>MAGLSLSVLFVILVVSAFPPACYVHGISCIETERIALLSIKAGIQRSNNQSLFFSSWIGYDCCNWKGVSCNHESWHVIKLDLHHYPSNITYNYEIPPSKLNSSLIQLHHLKHLDLSMNNFKGFPIPDFIGSLANLEYLNLSFTGFSGIIPHTLGNLTSLRYLDLSSYYNYQFLQANDLHWLSGMTSLHHLDLSGVDLSNVHGWLHQINMLPSLLVLRLPYARLQDGGINHDTIFSHLNLTSLYLLDLSHNFDLNITLPQWLFNLTSLVYLDLSHNQIHGSIPETIVNLVHLQVLDLSETIMFGKLPESIGNLRRLQHLRMQKSGIIGRLPESLGKLHSLRELDLSRNNISGTLPKSIGNLCKLRTLDLTSNFFNGGVDDLLNGLSNCTENKKSIRHGSISEDMDGLIQLSLGSNRFNGTIPDSLGKLSKLRTLDLPANSFIGTLTEHHFANLTDLSYMDFSYNLLQLNVPKDWVPPFDANGIMLCSCRIGTAFPAWLKTQTHLNDICLSDAGISGNVPTWFWDLSYLSSLNISHNNLSGTLPPSIEGLFTIDLSSNKFEGLIPKIEVDFLDAIDLSNNSISGPIPSFFSLAESIEVFSLANNHISGSIPLFFCNLTSLVLLDLSNNNMSGGLPQCGRQTSSLAILDLSNNNLMGSIPNGIVSLPSLRSLHLERNGFSGNLPLSLKNANQLVVLDIGENKLSGIIPSWIGSLVSLVVLRLRSNLFKGSIPEQLLKLSSLKVLDLAQNNLSGAIFPHSFGGFKAMHTERSQLLIPKYDQVGIFNNASFFGGFLPTYNYLESLVISAKGRQTEYTKVLFLVTSIDLSCNRLSGEFPDELTSLHGLIFLNLSNNLLNGKLPKNIGDMNQLESLDLSINNFSGIIPPSISALNFLGHLNLSHNNLSGKIPSGNQLQTLDASAFFYNDGLCGFPLSDCTSETPAQGPLHGGNQDGNQDLFDNLWFYIGLASGFIVGFWMIILFIMMKKSRRISYFRSIDKVYDWIYVKLVIHSRRLKSILRKRN</sequence>
<comment type="subcellular location">
    <subcellularLocation>
        <location evidence="1">Cell membrane</location>
        <topology evidence="1">Single-pass type I membrane protein</topology>
    </subcellularLocation>
</comment>
<keyword evidence="9 11" id="KW-0472">Membrane</keyword>
<dbReference type="InterPro" id="IPR032675">
    <property type="entry name" value="LRR_dom_sf"/>
</dbReference>
<dbReference type="AlphaFoldDB" id="A0AB40CF47"/>
<feature type="signal peptide" evidence="12">
    <location>
        <begin position="1"/>
        <end position="17"/>
    </location>
</feature>
<evidence type="ECO:0000256" key="5">
    <source>
        <dbReference type="ARBA" id="ARBA00022692"/>
    </source>
</evidence>
<dbReference type="Pfam" id="PF00560">
    <property type="entry name" value="LRR_1"/>
    <property type="match status" value="11"/>
</dbReference>
<evidence type="ECO:0000256" key="11">
    <source>
        <dbReference type="SAM" id="Phobius"/>
    </source>
</evidence>
<dbReference type="PRINTS" id="PR00019">
    <property type="entry name" value="LEURICHRPT"/>
</dbReference>
<evidence type="ECO:0000256" key="10">
    <source>
        <dbReference type="ARBA" id="ARBA00023180"/>
    </source>
</evidence>
<dbReference type="Proteomes" id="UP001515500">
    <property type="component" value="Chromosome 2"/>
</dbReference>
<keyword evidence="8 11" id="KW-1133">Transmembrane helix</keyword>
<dbReference type="GeneID" id="120274436"/>
<dbReference type="GO" id="GO:0005886">
    <property type="term" value="C:plasma membrane"/>
    <property type="evidence" value="ECO:0007669"/>
    <property type="project" value="UniProtKB-SubCell"/>
</dbReference>
<dbReference type="PROSITE" id="PS51450">
    <property type="entry name" value="LRR"/>
    <property type="match status" value="1"/>
</dbReference>
<evidence type="ECO:0000259" key="14">
    <source>
        <dbReference type="Pfam" id="PF23598"/>
    </source>
</evidence>
<feature type="domain" description="Disease resistance R13L4/SHOC-2-like LRR" evidence="14">
    <location>
        <begin position="240"/>
        <end position="370"/>
    </location>
</feature>
<evidence type="ECO:0000256" key="9">
    <source>
        <dbReference type="ARBA" id="ARBA00023136"/>
    </source>
</evidence>
<keyword evidence="6 12" id="KW-0732">Signal</keyword>
<dbReference type="InterPro" id="IPR055414">
    <property type="entry name" value="LRR_R13L4/SHOC2-like"/>
</dbReference>
<evidence type="ECO:0000313" key="15">
    <source>
        <dbReference type="Proteomes" id="UP001515500"/>
    </source>
</evidence>
<feature type="domain" description="Leucine-rich repeat-containing N-terminal plant-type" evidence="13">
    <location>
        <begin position="32"/>
        <end position="71"/>
    </location>
</feature>
<dbReference type="InterPro" id="IPR046956">
    <property type="entry name" value="RLP23-like"/>
</dbReference>
<dbReference type="Pfam" id="PF13855">
    <property type="entry name" value="LRR_8"/>
    <property type="match status" value="1"/>
</dbReference>
<evidence type="ECO:0000256" key="1">
    <source>
        <dbReference type="ARBA" id="ARBA00004251"/>
    </source>
</evidence>
<organism evidence="15 16">
    <name type="scientific">Dioscorea cayennensis subsp. rotundata</name>
    <name type="common">White Guinea yam</name>
    <name type="synonym">Dioscorea rotundata</name>
    <dbReference type="NCBI Taxonomy" id="55577"/>
    <lineage>
        <taxon>Eukaryota</taxon>
        <taxon>Viridiplantae</taxon>
        <taxon>Streptophyta</taxon>
        <taxon>Embryophyta</taxon>
        <taxon>Tracheophyta</taxon>
        <taxon>Spermatophyta</taxon>
        <taxon>Magnoliopsida</taxon>
        <taxon>Liliopsida</taxon>
        <taxon>Dioscoreales</taxon>
        <taxon>Dioscoreaceae</taxon>
        <taxon>Dioscorea</taxon>
    </lineage>
</organism>
<feature type="transmembrane region" description="Helical" evidence="11">
    <location>
        <begin position="957"/>
        <end position="980"/>
    </location>
</feature>
<keyword evidence="10" id="KW-0325">Glycoprotein</keyword>
<dbReference type="SUPFAM" id="SSF52047">
    <property type="entry name" value="RNI-like"/>
    <property type="match status" value="1"/>
</dbReference>
<dbReference type="Gene3D" id="3.80.10.10">
    <property type="entry name" value="Ribonuclease Inhibitor"/>
    <property type="match status" value="5"/>
</dbReference>
<dbReference type="RefSeq" id="XP_039136908.1">
    <property type="nucleotide sequence ID" value="XM_039280974.1"/>
</dbReference>
<keyword evidence="15" id="KW-1185">Reference proteome</keyword>
<feature type="chain" id="PRO_5044264920" evidence="12">
    <location>
        <begin position="18"/>
        <end position="1018"/>
    </location>
</feature>
<dbReference type="InterPro" id="IPR001611">
    <property type="entry name" value="Leu-rich_rpt"/>
</dbReference>
<dbReference type="Pfam" id="PF23598">
    <property type="entry name" value="LRR_14"/>
    <property type="match status" value="1"/>
</dbReference>
<evidence type="ECO:0000256" key="6">
    <source>
        <dbReference type="ARBA" id="ARBA00022729"/>
    </source>
</evidence>
<evidence type="ECO:0000313" key="16">
    <source>
        <dbReference type="RefSeq" id="XP_039136908.1"/>
    </source>
</evidence>
<keyword evidence="7" id="KW-0677">Repeat</keyword>
<accession>A0AB40CF47</accession>